<evidence type="ECO:0000256" key="2">
    <source>
        <dbReference type="SAM" id="Phobius"/>
    </source>
</evidence>
<feature type="transmembrane region" description="Helical" evidence="2">
    <location>
        <begin position="53"/>
        <end position="78"/>
    </location>
</feature>
<comment type="caution">
    <text evidence="3">The sequence shown here is derived from an EMBL/GenBank/DDBJ whole genome shotgun (WGS) entry which is preliminary data.</text>
</comment>
<dbReference type="EMBL" id="JAUEPR010000107">
    <property type="protein sequence ID" value="KAK0463429.1"/>
    <property type="molecule type" value="Genomic_DNA"/>
</dbReference>
<evidence type="ECO:0000313" key="3">
    <source>
        <dbReference type="EMBL" id="KAK0463429.1"/>
    </source>
</evidence>
<evidence type="ECO:0000256" key="1">
    <source>
        <dbReference type="SAM" id="MobiDB-lite"/>
    </source>
</evidence>
<protein>
    <submittedName>
        <fullName evidence="3">Uncharacterized protein</fullName>
    </submittedName>
</protein>
<proteinExistence type="predicted"/>
<keyword evidence="2" id="KW-0812">Transmembrane</keyword>
<keyword evidence="2" id="KW-0472">Membrane</keyword>
<dbReference type="Proteomes" id="UP001175227">
    <property type="component" value="Unassembled WGS sequence"/>
</dbReference>
<feature type="transmembrane region" description="Helical" evidence="2">
    <location>
        <begin position="12"/>
        <end position="32"/>
    </location>
</feature>
<feature type="region of interest" description="Disordered" evidence="1">
    <location>
        <begin position="120"/>
        <end position="150"/>
    </location>
</feature>
<dbReference type="AlphaFoldDB" id="A0AA39NDB7"/>
<reference evidence="3" key="1">
    <citation type="submission" date="2023-06" db="EMBL/GenBank/DDBJ databases">
        <authorList>
            <consortium name="Lawrence Berkeley National Laboratory"/>
            <person name="Ahrendt S."/>
            <person name="Sahu N."/>
            <person name="Indic B."/>
            <person name="Wong-Bajracharya J."/>
            <person name="Merenyi Z."/>
            <person name="Ke H.-M."/>
            <person name="Monk M."/>
            <person name="Kocsube S."/>
            <person name="Drula E."/>
            <person name="Lipzen A."/>
            <person name="Balint B."/>
            <person name="Henrissat B."/>
            <person name="Andreopoulos B."/>
            <person name="Martin F.M."/>
            <person name="Harder C.B."/>
            <person name="Rigling D."/>
            <person name="Ford K.L."/>
            <person name="Foster G.D."/>
            <person name="Pangilinan J."/>
            <person name="Papanicolaou A."/>
            <person name="Barry K."/>
            <person name="LaButti K."/>
            <person name="Viragh M."/>
            <person name="Koriabine M."/>
            <person name="Yan M."/>
            <person name="Riley R."/>
            <person name="Champramary S."/>
            <person name="Plett K.L."/>
            <person name="Tsai I.J."/>
            <person name="Slot J."/>
            <person name="Sipos G."/>
            <person name="Plett J."/>
            <person name="Nagy L.G."/>
            <person name="Grigoriev I.V."/>
        </authorList>
    </citation>
    <scope>NUCLEOTIDE SEQUENCE</scope>
    <source>
        <strain evidence="3">ICMP 16352</strain>
    </source>
</reference>
<organism evidence="3 4">
    <name type="scientific">Armillaria novae-zelandiae</name>
    <dbReference type="NCBI Taxonomy" id="153914"/>
    <lineage>
        <taxon>Eukaryota</taxon>
        <taxon>Fungi</taxon>
        <taxon>Dikarya</taxon>
        <taxon>Basidiomycota</taxon>
        <taxon>Agaricomycotina</taxon>
        <taxon>Agaricomycetes</taxon>
        <taxon>Agaricomycetidae</taxon>
        <taxon>Agaricales</taxon>
        <taxon>Marasmiineae</taxon>
        <taxon>Physalacriaceae</taxon>
        <taxon>Armillaria</taxon>
    </lineage>
</organism>
<name>A0AA39NDB7_9AGAR</name>
<gene>
    <name evidence="3" type="ORF">IW261DRAFT_1613639</name>
</gene>
<keyword evidence="4" id="KW-1185">Reference proteome</keyword>
<evidence type="ECO:0000313" key="4">
    <source>
        <dbReference type="Proteomes" id="UP001175227"/>
    </source>
</evidence>
<sequence length="183" mass="20568">MLASWMVVIPTLLVSLILIISYAPFNCFRYLLLTDYLTFFHHPWPTDKMKRIWIMNATMLIFGLIVICLCDTVGLVAYNLPELCGTSLDFDSESNEEVHDDSLSDLDLDLDADVTIDDSDGAAAEESEEEDCSSDSEWSTADDNENEVELDEDELNDAIGELDNVCNDDDNLVEIGTDELFTF</sequence>
<accession>A0AA39NDB7</accession>
<keyword evidence="2" id="KW-1133">Transmembrane helix</keyword>